<evidence type="ECO:0000313" key="1">
    <source>
        <dbReference type="EMBL" id="PLC40016.1"/>
    </source>
</evidence>
<accession>A0A2N4TJY5</accession>
<gene>
    <name evidence="1" type="ORF">C0Q88_25315</name>
</gene>
<dbReference type="EMBL" id="PKQE01000009">
    <property type="protein sequence ID" value="PLC40016.1"/>
    <property type="molecule type" value="Genomic_DNA"/>
</dbReference>
<sequence>MIATINLFGLALNALGSVVLIRYPSRVSVLTECGEPSVTFVGNVPPDGDKIGARHTRWSKAGPALLTVGFVLQIVAALAVQ</sequence>
<dbReference type="AlphaFoldDB" id="A0A2N4TJY5"/>
<name>A0A2N4TJY5_RALPI</name>
<protein>
    <submittedName>
        <fullName evidence="1">Uncharacterized protein</fullName>
    </submittedName>
</protein>
<reference evidence="1 2" key="1">
    <citation type="submission" date="2017-12" db="EMBL/GenBank/DDBJ databases">
        <title>Draft genome sequence of Ralstonia pickettii 52.</title>
        <authorList>
            <person name="Zheng B."/>
        </authorList>
    </citation>
    <scope>NUCLEOTIDE SEQUENCE [LARGE SCALE GENOMIC DNA]</scope>
    <source>
        <strain evidence="1 2">52</strain>
    </source>
</reference>
<evidence type="ECO:0000313" key="2">
    <source>
        <dbReference type="Proteomes" id="UP000234456"/>
    </source>
</evidence>
<comment type="caution">
    <text evidence="1">The sequence shown here is derived from an EMBL/GenBank/DDBJ whole genome shotgun (WGS) entry which is preliminary data.</text>
</comment>
<dbReference type="Proteomes" id="UP000234456">
    <property type="component" value="Unassembled WGS sequence"/>
</dbReference>
<organism evidence="1 2">
    <name type="scientific">Ralstonia pickettii</name>
    <name type="common">Burkholderia pickettii</name>
    <dbReference type="NCBI Taxonomy" id="329"/>
    <lineage>
        <taxon>Bacteria</taxon>
        <taxon>Pseudomonadati</taxon>
        <taxon>Pseudomonadota</taxon>
        <taxon>Betaproteobacteria</taxon>
        <taxon>Burkholderiales</taxon>
        <taxon>Burkholderiaceae</taxon>
        <taxon>Ralstonia</taxon>
    </lineage>
</organism>
<proteinExistence type="predicted"/>